<dbReference type="InterPro" id="IPR036291">
    <property type="entry name" value="NAD(P)-bd_dom_sf"/>
</dbReference>
<dbReference type="GO" id="GO:0000140">
    <property type="term" value="F:acylglycerone-phosphate reductase (NADP+) activity"/>
    <property type="evidence" value="ECO:0007669"/>
    <property type="project" value="TreeGrafter"/>
</dbReference>
<accession>A0A2J6RF92</accession>
<keyword evidence="2" id="KW-0560">Oxidoreductase</keyword>
<dbReference type="GO" id="GO:0006654">
    <property type="term" value="P:phosphatidic acid biosynthetic process"/>
    <property type="evidence" value="ECO:0007669"/>
    <property type="project" value="TreeGrafter"/>
</dbReference>
<dbReference type="GO" id="GO:0004806">
    <property type="term" value="F:triacylglycerol lipase activity"/>
    <property type="evidence" value="ECO:0007669"/>
    <property type="project" value="TreeGrafter"/>
</dbReference>
<dbReference type="GO" id="GO:0019433">
    <property type="term" value="P:triglyceride catabolic process"/>
    <property type="evidence" value="ECO:0007669"/>
    <property type="project" value="TreeGrafter"/>
</dbReference>
<protein>
    <submittedName>
        <fullName evidence="4">NAD(P)-binding protein</fullName>
    </submittedName>
</protein>
<sequence>MSSSKRTVLITGCSDGGLGAALAIAFHKAGLHVYATARNPSKMKQLQSLGIKTLTLDVLSDSSIASCVGQISSLDILVNNAGGAYNMPVSDISIPDAKKLFDLNVWSYLAMAQAFLPLLLKSKGMIVNQTSIASVAAIPFQSAYDASKAAMAMFSNLQRLELQAFGITVVELKTGVVRSNLIRNQKEIMKASLPKGSIYEPAKEVVEKALRQDGFADTGMAAEQWSKLVVQDLLRKSPPLVIWRGDQAWLARIAAVLPFGMFDGTVKKLTELDVVEQIVCRQENQG</sequence>
<dbReference type="OrthoDB" id="2102561at2759"/>
<reference evidence="4 5" key="1">
    <citation type="submission" date="2016-04" db="EMBL/GenBank/DDBJ databases">
        <title>A degradative enzymes factory behind the ericoid mycorrhizal symbiosis.</title>
        <authorList>
            <consortium name="DOE Joint Genome Institute"/>
            <person name="Martino E."/>
            <person name="Morin E."/>
            <person name="Grelet G."/>
            <person name="Kuo A."/>
            <person name="Kohler A."/>
            <person name="Daghino S."/>
            <person name="Barry K."/>
            <person name="Choi C."/>
            <person name="Cichocki N."/>
            <person name="Clum A."/>
            <person name="Copeland A."/>
            <person name="Hainaut M."/>
            <person name="Haridas S."/>
            <person name="Labutti K."/>
            <person name="Lindquist E."/>
            <person name="Lipzen A."/>
            <person name="Khouja H.-R."/>
            <person name="Murat C."/>
            <person name="Ohm R."/>
            <person name="Olson A."/>
            <person name="Spatafora J."/>
            <person name="Veneault-Fourrey C."/>
            <person name="Henrissat B."/>
            <person name="Grigoriev I."/>
            <person name="Martin F."/>
            <person name="Perotto S."/>
        </authorList>
    </citation>
    <scope>NUCLEOTIDE SEQUENCE [LARGE SCALE GENOMIC DNA]</scope>
    <source>
        <strain evidence="4 5">F</strain>
    </source>
</reference>
<dbReference type="Pfam" id="PF00106">
    <property type="entry name" value="adh_short"/>
    <property type="match status" value="1"/>
</dbReference>
<comment type="similarity">
    <text evidence="1 3">Belongs to the short-chain dehydrogenases/reductases (SDR) family.</text>
</comment>
<evidence type="ECO:0000313" key="4">
    <source>
        <dbReference type="EMBL" id="PMD37191.1"/>
    </source>
</evidence>
<dbReference type="PANTHER" id="PTHR44169:SF6">
    <property type="entry name" value="NADPH-DEPENDENT 1-ACYLDIHYDROXYACETONE PHOSPHATE REDUCTASE"/>
    <property type="match status" value="1"/>
</dbReference>
<dbReference type="SUPFAM" id="SSF51735">
    <property type="entry name" value="NAD(P)-binding Rossmann-fold domains"/>
    <property type="match status" value="1"/>
</dbReference>
<dbReference type="InterPro" id="IPR002347">
    <property type="entry name" value="SDR_fam"/>
</dbReference>
<proteinExistence type="inferred from homology"/>
<dbReference type="PANTHER" id="PTHR44169">
    <property type="entry name" value="NADPH-DEPENDENT 1-ACYLDIHYDROXYACETONE PHOSPHATE REDUCTASE"/>
    <property type="match status" value="1"/>
</dbReference>
<dbReference type="AlphaFoldDB" id="A0A2J6RF92"/>
<dbReference type="PRINTS" id="PR00080">
    <property type="entry name" value="SDRFAMILY"/>
</dbReference>
<dbReference type="STRING" id="1149755.A0A2J6RF92"/>
<dbReference type="Gene3D" id="3.40.50.720">
    <property type="entry name" value="NAD(P)-binding Rossmann-like Domain"/>
    <property type="match status" value="1"/>
</dbReference>
<evidence type="ECO:0000256" key="2">
    <source>
        <dbReference type="ARBA" id="ARBA00023002"/>
    </source>
</evidence>
<evidence type="ECO:0000313" key="5">
    <source>
        <dbReference type="Proteomes" id="UP000235786"/>
    </source>
</evidence>
<evidence type="ECO:0000256" key="3">
    <source>
        <dbReference type="RuleBase" id="RU000363"/>
    </source>
</evidence>
<name>A0A2J6RF92_HYAVF</name>
<keyword evidence="5" id="KW-1185">Reference proteome</keyword>
<dbReference type="EMBL" id="KZ613949">
    <property type="protein sequence ID" value="PMD37191.1"/>
    <property type="molecule type" value="Genomic_DNA"/>
</dbReference>
<dbReference type="GO" id="GO:0005783">
    <property type="term" value="C:endoplasmic reticulum"/>
    <property type="evidence" value="ECO:0007669"/>
    <property type="project" value="TreeGrafter"/>
</dbReference>
<dbReference type="PRINTS" id="PR00081">
    <property type="entry name" value="GDHRDH"/>
</dbReference>
<dbReference type="Proteomes" id="UP000235786">
    <property type="component" value="Unassembled WGS sequence"/>
</dbReference>
<gene>
    <name evidence="4" type="ORF">L207DRAFT_531511</name>
</gene>
<dbReference type="GO" id="GO:0005811">
    <property type="term" value="C:lipid droplet"/>
    <property type="evidence" value="ECO:0007669"/>
    <property type="project" value="TreeGrafter"/>
</dbReference>
<evidence type="ECO:0000256" key="1">
    <source>
        <dbReference type="ARBA" id="ARBA00006484"/>
    </source>
</evidence>
<organism evidence="4 5">
    <name type="scientific">Hyaloscypha variabilis (strain UAMH 11265 / GT02V1 / F)</name>
    <name type="common">Meliniomyces variabilis</name>
    <dbReference type="NCBI Taxonomy" id="1149755"/>
    <lineage>
        <taxon>Eukaryota</taxon>
        <taxon>Fungi</taxon>
        <taxon>Dikarya</taxon>
        <taxon>Ascomycota</taxon>
        <taxon>Pezizomycotina</taxon>
        <taxon>Leotiomycetes</taxon>
        <taxon>Helotiales</taxon>
        <taxon>Hyaloscyphaceae</taxon>
        <taxon>Hyaloscypha</taxon>
        <taxon>Hyaloscypha variabilis</taxon>
    </lineage>
</organism>